<comment type="caution">
    <text evidence="1">The sequence shown here is derived from an EMBL/GenBank/DDBJ whole genome shotgun (WGS) entry which is preliminary data.</text>
</comment>
<evidence type="ECO:0000313" key="1">
    <source>
        <dbReference type="EMBL" id="RED66170.1"/>
    </source>
</evidence>
<dbReference type="Gene3D" id="3.40.50.10860">
    <property type="entry name" value="Leucine Dehydrogenase, chain A, domain 1"/>
    <property type="match status" value="1"/>
</dbReference>
<protein>
    <submittedName>
        <fullName evidence="1">Shikimate 5-dehydrogenase</fullName>
    </submittedName>
</protein>
<dbReference type="Proteomes" id="UP000256869">
    <property type="component" value="Unassembled WGS sequence"/>
</dbReference>
<keyword evidence="2" id="KW-1185">Reference proteome</keyword>
<dbReference type="SUPFAM" id="SSF51735">
    <property type="entry name" value="NAD(P)-binding Rossmann-fold domains"/>
    <property type="match status" value="1"/>
</dbReference>
<dbReference type="AlphaFoldDB" id="A0A3D9IWG1"/>
<accession>A0A3D9IWG1</accession>
<dbReference type="OrthoDB" id="8990234at2"/>
<dbReference type="RefSeq" id="WP_115991111.1">
    <property type="nucleotide sequence ID" value="NZ_QRDY01000001.1"/>
</dbReference>
<reference evidence="1 2" key="1">
    <citation type="submission" date="2018-07" db="EMBL/GenBank/DDBJ databases">
        <title>Genomic Encyclopedia of Type Strains, Phase III (KMG-III): the genomes of soil and plant-associated and newly described type strains.</title>
        <authorList>
            <person name="Whitman W."/>
        </authorList>
    </citation>
    <scope>NUCLEOTIDE SEQUENCE [LARGE SCALE GENOMIC DNA]</scope>
    <source>
        <strain evidence="1 2">CECT 8236</strain>
    </source>
</reference>
<sequence>MLNLTKADRPTLYFIGVTTGQSSIMKLFPLWAEALGIGNAVIKGIDIGIHADPAIYREAVTFIKNDELSLGALVTTHKIDLYYAAKDLFDYLDPYAEMFGELSCISKKDGKLEGYAKDPISSGLSLEAFVPERYWEKHGGELFVMGAGGSAIAISAYLLDPRKASRPSRLVVTNRSKPRLDEIKRIMDTVAPDVPAQYFLTPQATDNDNVMMTVKPHSLVVNATGLGKDQPGSPITDGAAFPANSLAWELNYRGALDFLHQAKAQEAAQRLYVEDGWIYFIHGWTQVIGEVFHLEYTPEKFAELERIAGGLR</sequence>
<dbReference type="Gene3D" id="3.40.50.720">
    <property type="entry name" value="NAD(P)-binding Rossmann-like Domain"/>
    <property type="match status" value="1"/>
</dbReference>
<dbReference type="EMBL" id="QRDY01000001">
    <property type="protein sequence ID" value="RED66170.1"/>
    <property type="molecule type" value="Genomic_DNA"/>
</dbReference>
<dbReference type="InterPro" id="IPR036291">
    <property type="entry name" value="NAD(P)-bd_dom_sf"/>
</dbReference>
<organism evidence="1 2">
    <name type="scientific">Cohnella lupini</name>
    <dbReference type="NCBI Taxonomy" id="1294267"/>
    <lineage>
        <taxon>Bacteria</taxon>
        <taxon>Bacillati</taxon>
        <taxon>Bacillota</taxon>
        <taxon>Bacilli</taxon>
        <taxon>Bacillales</taxon>
        <taxon>Paenibacillaceae</taxon>
        <taxon>Cohnella</taxon>
    </lineage>
</organism>
<evidence type="ECO:0000313" key="2">
    <source>
        <dbReference type="Proteomes" id="UP000256869"/>
    </source>
</evidence>
<gene>
    <name evidence="1" type="ORF">DFP95_101668</name>
</gene>
<proteinExistence type="predicted"/>
<name>A0A3D9IWG1_9BACL</name>